<dbReference type="Pfam" id="PF13308">
    <property type="entry name" value="YARHG"/>
    <property type="match status" value="1"/>
</dbReference>
<gene>
    <name evidence="3" type="ORF">SAMN02910411_1339</name>
</gene>
<evidence type="ECO:0000313" key="4">
    <source>
        <dbReference type="Proteomes" id="UP000219563"/>
    </source>
</evidence>
<dbReference type="RefSeq" id="WP_097075916.1">
    <property type="nucleotide sequence ID" value="NZ_OBMR01000004.1"/>
</dbReference>
<dbReference type="Proteomes" id="UP000219563">
    <property type="component" value="Unassembled WGS sequence"/>
</dbReference>
<dbReference type="InterPro" id="IPR038434">
    <property type="entry name" value="YARHG_sf"/>
</dbReference>
<dbReference type="SMART" id="SM01324">
    <property type="entry name" value="YARHG"/>
    <property type="match status" value="1"/>
</dbReference>
<keyword evidence="1" id="KW-0472">Membrane</keyword>
<sequence>MEEMFSRFDDLRKLIVKLYNNKNVRRWTIEIVVCIVVGLLAGCFSYNALHKKDKKLTVSEENAVAQEEVVETTDTAESTESSEEAVEDNSVITVVDPGEYVDTIKDWSSDEISAAISERSQYLTDNKYWPTVASYWETARGVTGDACYCTYLFNTDTTVYTTADFENVPAEVIHIAKNEIYARHGYSFRDSEIMNYFMGQVWYSPSVMPSDFSEDVFTETEVKNLDMLNSIDTM</sequence>
<organism evidence="3 4">
    <name type="scientific">Pseudobutyrivibrio ruminis DSM 9787</name>
    <dbReference type="NCBI Taxonomy" id="1123011"/>
    <lineage>
        <taxon>Bacteria</taxon>
        <taxon>Bacillati</taxon>
        <taxon>Bacillota</taxon>
        <taxon>Clostridia</taxon>
        <taxon>Lachnospirales</taxon>
        <taxon>Lachnospiraceae</taxon>
        <taxon>Pseudobutyrivibrio</taxon>
    </lineage>
</organism>
<proteinExistence type="predicted"/>
<evidence type="ECO:0000313" key="3">
    <source>
        <dbReference type="EMBL" id="SOB98152.1"/>
    </source>
</evidence>
<evidence type="ECO:0000259" key="2">
    <source>
        <dbReference type="SMART" id="SM01324"/>
    </source>
</evidence>
<feature type="domain" description="YARHG" evidence="2">
    <location>
        <begin position="148"/>
        <end position="233"/>
    </location>
</feature>
<dbReference type="EMBL" id="OBMR01000004">
    <property type="protein sequence ID" value="SOB98152.1"/>
    <property type="molecule type" value="Genomic_DNA"/>
</dbReference>
<name>A0A285RUK7_9FIRM</name>
<feature type="transmembrane region" description="Helical" evidence="1">
    <location>
        <begin position="27"/>
        <end position="49"/>
    </location>
</feature>
<keyword evidence="1" id="KW-0812">Transmembrane</keyword>
<dbReference type="Gene3D" id="1.20.58.1690">
    <property type="match status" value="1"/>
</dbReference>
<dbReference type="AlphaFoldDB" id="A0A285RUK7"/>
<dbReference type="InterPro" id="IPR025582">
    <property type="entry name" value="YARHG_dom"/>
</dbReference>
<accession>A0A285RUK7</accession>
<keyword evidence="1" id="KW-1133">Transmembrane helix</keyword>
<reference evidence="3 4" key="1">
    <citation type="submission" date="2017-08" db="EMBL/GenBank/DDBJ databases">
        <authorList>
            <person name="de Groot N.N."/>
        </authorList>
    </citation>
    <scope>NUCLEOTIDE SEQUENCE [LARGE SCALE GENOMIC DNA]</scope>
    <source>
        <strain evidence="3 4">DSM 9787</strain>
    </source>
</reference>
<evidence type="ECO:0000256" key="1">
    <source>
        <dbReference type="SAM" id="Phobius"/>
    </source>
</evidence>
<protein>
    <submittedName>
        <fullName evidence="3">YARHG domain-containing protein</fullName>
    </submittedName>
</protein>